<sequence length="145" mass="15856">MQSTTPSPAAKPTQAAPAIQYPKLSNPFTSFFTTYRTSLRDSATESLLSARASLLDSKDFSAADKIEDAILASKNQQGIDRSSIGGDKPFPSRNGHACREVMQAREMLERAGDQKGVERCEEIMERVFAKACLGNAMLGREWHSA</sequence>
<evidence type="ECO:0000256" key="1">
    <source>
        <dbReference type="SAM" id="MobiDB-lite"/>
    </source>
</evidence>
<dbReference type="GeneID" id="71988997"/>
<proteinExistence type="predicted"/>
<dbReference type="Proteomes" id="UP000756132">
    <property type="component" value="Chromosome 9"/>
</dbReference>
<keyword evidence="3" id="KW-1185">Reference proteome</keyword>
<evidence type="ECO:0000313" key="3">
    <source>
        <dbReference type="Proteomes" id="UP000756132"/>
    </source>
</evidence>
<feature type="region of interest" description="Disordered" evidence="1">
    <location>
        <begin position="76"/>
        <end position="95"/>
    </location>
</feature>
<dbReference type="RefSeq" id="XP_047765815.1">
    <property type="nucleotide sequence ID" value="XM_047908267.1"/>
</dbReference>
<dbReference type="AlphaFoldDB" id="A0A9Q8PF46"/>
<dbReference type="EMBL" id="CP090171">
    <property type="protein sequence ID" value="UJO21449.1"/>
    <property type="molecule type" value="Genomic_DNA"/>
</dbReference>
<dbReference type="KEGG" id="ffu:CLAFUR5_09119"/>
<reference evidence="2" key="1">
    <citation type="submission" date="2021-12" db="EMBL/GenBank/DDBJ databases">
        <authorList>
            <person name="Zaccaron A."/>
            <person name="Stergiopoulos I."/>
        </authorList>
    </citation>
    <scope>NUCLEOTIDE SEQUENCE</scope>
    <source>
        <strain evidence="2">Race5_Kim</strain>
    </source>
</reference>
<accession>A0A9Q8PF46</accession>
<name>A0A9Q8PF46_PASFU</name>
<evidence type="ECO:0000313" key="2">
    <source>
        <dbReference type="EMBL" id="UJO21449.1"/>
    </source>
</evidence>
<protein>
    <submittedName>
        <fullName evidence="2">Uncharacterized protein</fullName>
    </submittedName>
</protein>
<gene>
    <name evidence="2" type="ORF">CLAFUR5_09119</name>
</gene>
<reference evidence="2" key="2">
    <citation type="journal article" date="2022" name="Microb. Genom.">
        <title>A chromosome-scale genome assembly of the tomato pathogen Cladosporium fulvum reveals a compartmentalized genome architecture and the presence of a dispensable chromosome.</title>
        <authorList>
            <person name="Zaccaron A.Z."/>
            <person name="Chen L.H."/>
            <person name="Samaras A."/>
            <person name="Stergiopoulos I."/>
        </authorList>
    </citation>
    <scope>NUCLEOTIDE SEQUENCE</scope>
    <source>
        <strain evidence="2">Race5_Kim</strain>
    </source>
</reference>
<organism evidence="2 3">
    <name type="scientific">Passalora fulva</name>
    <name type="common">Tomato leaf mold</name>
    <name type="synonym">Cladosporium fulvum</name>
    <dbReference type="NCBI Taxonomy" id="5499"/>
    <lineage>
        <taxon>Eukaryota</taxon>
        <taxon>Fungi</taxon>
        <taxon>Dikarya</taxon>
        <taxon>Ascomycota</taxon>
        <taxon>Pezizomycotina</taxon>
        <taxon>Dothideomycetes</taxon>
        <taxon>Dothideomycetidae</taxon>
        <taxon>Mycosphaerellales</taxon>
        <taxon>Mycosphaerellaceae</taxon>
        <taxon>Fulvia</taxon>
    </lineage>
</organism>